<dbReference type="InterPro" id="IPR041374">
    <property type="entry name" value="BaeRF_family12"/>
</dbReference>
<dbReference type="Proteomes" id="UP000034705">
    <property type="component" value="Unassembled WGS sequence"/>
</dbReference>
<name>A0A0G1RVI3_9BACT</name>
<evidence type="ECO:0000313" key="1">
    <source>
        <dbReference type="EMBL" id="KKU33998.1"/>
    </source>
</evidence>
<proteinExistence type="predicted"/>
<organism evidence="1 2">
    <name type="scientific">Candidatus Uhrbacteria bacterium GW2011_GWF2_46_218</name>
    <dbReference type="NCBI Taxonomy" id="1619001"/>
    <lineage>
        <taxon>Bacteria</taxon>
        <taxon>Candidatus Uhriibacteriota</taxon>
    </lineage>
</organism>
<evidence type="ECO:0000313" key="2">
    <source>
        <dbReference type="Proteomes" id="UP000034705"/>
    </source>
</evidence>
<dbReference type="EMBL" id="LCMG01000005">
    <property type="protein sequence ID" value="KKU33998.1"/>
    <property type="molecule type" value="Genomic_DNA"/>
</dbReference>
<dbReference type="InterPro" id="IPR042226">
    <property type="entry name" value="eFR1_2_sf"/>
</dbReference>
<dbReference type="AlphaFoldDB" id="A0A0G1RVI3"/>
<evidence type="ECO:0008006" key="3">
    <source>
        <dbReference type="Google" id="ProtNLM"/>
    </source>
</evidence>
<comment type="caution">
    <text evidence="1">The sequence shown here is derived from an EMBL/GenBank/DDBJ whole genome shotgun (WGS) entry which is preliminary data.</text>
</comment>
<dbReference type="Pfam" id="PF18856">
    <property type="entry name" value="baeRF_family12"/>
    <property type="match status" value="1"/>
</dbReference>
<reference evidence="1 2" key="1">
    <citation type="journal article" date="2015" name="Nature">
        <title>rRNA introns, odd ribosomes, and small enigmatic genomes across a large radiation of phyla.</title>
        <authorList>
            <person name="Brown C.T."/>
            <person name="Hug L.A."/>
            <person name="Thomas B.C."/>
            <person name="Sharon I."/>
            <person name="Castelle C.J."/>
            <person name="Singh A."/>
            <person name="Wilkins M.J."/>
            <person name="Williams K.H."/>
            <person name="Banfield J.F."/>
        </authorList>
    </citation>
    <scope>NUCLEOTIDE SEQUENCE [LARGE SCALE GENOMIC DNA]</scope>
</reference>
<protein>
    <recommendedName>
        <fullName evidence="3">Host attachment protein</fullName>
    </recommendedName>
</protein>
<accession>A0A0G1RVI3</accession>
<gene>
    <name evidence="1" type="ORF">UX45_C0005G0008</name>
</gene>
<dbReference type="Gene3D" id="3.30.420.60">
    <property type="entry name" value="eRF1 domain 2"/>
    <property type="match status" value="1"/>
</dbReference>
<sequence length="148" mass="17105">MHIPESLSSFSVPTLVAVTDSQQALFYLGRDRLFEKIKEVHQDEMLDKDPERYAMYTPDGTHSGAYNERAAMVAREKFYDELSESLKQECEKHAVESLVICVPEEHENELKETLHGNLLKRTKLWIPKNLVQEAPLDILEYLAEAKEK</sequence>